<dbReference type="CDD" id="cd02540">
    <property type="entry name" value="GT2_GlmU_N_bac"/>
    <property type="match status" value="1"/>
</dbReference>
<evidence type="ECO:0000256" key="10">
    <source>
        <dbReference type="ARBA" id="ARBA00022960"/>
    </source>
</evidence>
<dbReference type="GO" id="GO:0003977">
    <property type="term" value="F:UDP-N-acetylglucosamine diphosphorylase activity"/>
    <property type="evidence" value="ECO:0007669"/>
    <property type="project" value="UniProtKB-UniRule"/>
</dbReference>
<feature type="binding site" evidence="18">
    <location>
        <position position="152"/>
    </location>
    <ligand>
        <name>UDP-N-acetyl-alpha-D-glucosamine</name>
        <dbReference type="ChEBI" id="CHEBI:57705"/>
    </ligand>
</feature>
<feature type="binding site" evidence="18">
    <location>
        <begin position="8"/>
        <end position="11"/>
    </location>
    <ligand>
        <name>UDP-N-acetyl-alpha-D-glucosamine</name>
        <dbReference type="ChEBI" id="CHEBI:57705"/>
    </ligand>
</feature>
<keyword evidence="22" id="KW-1185">Reference proteome</keyword>
<comment type="caution">
    <text evidence="21">The sequence shown here is derived from an EMBL/GenBank/DDBJ whole genome shotgun (WGS) entry which is preliminary data.</text>
</comment>
<feature type="domain" description="MobA-like NTP transferase" evidence="19">
    <location>
        <begin position="6"/>
        <end position="123"/>
    </location>
</feature>
<dbReference type="SUPFAM" id="SSF53448">
    <property type="entry name" value="Nucleotide-diphospho-sugar transferases"/>
    <property type="match status" value="1"/>
</dbReference>
<dbReference type="GO" id="GO:0006048">
    <property type="term" value="P:UDP-N-acetylglucosamine biosynthetic process"/>
    <property type="evidence" value="ECO:0007669"/>
    <property type="project" value="UniProtKB-UniPathway"/>
</dbReference>
<comment type="cofactor">
    <cofactor evidence="18">
        <name>Mg(2+)</name>
        <dbReference type="ChEBI" id="CHEBI:18420"/>
    </cofactor>
    <text evidence="18">Binds 1 Mg(2+) ion per subunit.</text>
</comment>
<comment type="pathway">
    <text evidence="18">Nucleotide-sugar biosynthesis; UDP-N-acetyl-alpha-D-glucosamine biosynthesis; N-acetyl-alpha-D-glucosamine 1-phosphate from alpha-D-glucosamine 6-phosphate (route II): step 2/2.</text>
</comment>
<feature type="binding site" evidence="18">
    <location>
        <position position="364"/>
    </location>
    <ligand>
        <name>UDP-N-acetyl-alpha-D-glucosamine</name>
        <dbReference type="ChEBI" id="CHEBI:57705"/>
    </ligand>
</feature>
<name>A0A4R1ENK7_9GAMM</name>
<feature type="binding site" evidence="18">
    <location>
        <position position="225"/>
    </location>
    <ligand>
        <name>UDP-N-acetyl-alpha-D-glucosamine</name>
        <dbReference type="ChEBI" id="CHEBI:57705"/>
    </ligand>
</feature>
<dbReference type="PANTHER" id="PTHR43584:SF3">
    <property type="entry name" value="BIFUNCTIONAL PROTEIN GLMU"/>
    <property type="match status" value="1"/>
</dbReference>
<feature type="binding site" evidence="18">
    <location>
        <position position="137"/>
    </location>
    <ligand>
        <name>UDP-N-acetyl-alpha-D-glucosamine</name>
        <dbReference type="ChEBI" id="CHEBI:57705"/>
    </ligand>
</feature>
<dbReference type="GO" id="GO:0019134">
    <property type="term" value="F:glucosamine-1-phosphate N-acetyltransferase activity"/>
    <property type="evidence" value="ECO:0007669"/>
    <property type="project" value="UniProtKB-UniRule"/>
</dbReference>
<evidence type="ECO:0000256" key="2">
    <source>
        <dbReference type="ARBA" id="ARBA00007707"/>
    </source>
</evidence>
<dbReference type="SUPFAM" id="SSF51161">
    <property type="entry name" value="Trimeric LpxA-like enzymes"/>
    <property type="match status" value="1"/>
</dbReference>
<evidence type="ECO:0000259" key="20">
    <source>
        <dbReference type="Pfam" id="PF25087"/>
    </source>
</evidence>
<dbReference type="EC" id="2.3.1.157" evidence="18"/>
<dbReference type="GO" id="GO:0016020">
    <property type="term" value="C:membrane"/>
    <property type="evidence" value="ECO:0007669"/>
    <property type="project" value="GOC"/>
</dbReference>
<dbReference type="Pfam" id="PF00132">
    <property type="entry name" value="Hexapep"/>
    <property type="match status" value="1"/>
</dbReference>
<dbReference type="Gene3D" id="3.90.550.10">
    <property type="entry name" value="Spore Coat Polysaccharide Biosynthesis Protein SpsA, Chain A"/>
    <property type="match status" value="1"/>
</dbReference>
<feature type="binding site" evidence="18">
    <location>
        <begin position="384"/>
        <end position="385"/>
    </location>
    <ligand>
        <name>acetyl-CoA</name>
        <dbReference type="ChEBI" id="CHEBI:57288"/>
    </ligand>
</feature>
<dbReference type="InterPro" id="IPR005882">
    <property type="entry name" value="Bifunctional_GlmU"/>
</dbReference>
<feature type="binding site" evidence="18">
    <location>
        <position position="73"/>
    </location>
    <ligand>
        <name>UDP-N-acetyl-alpha-D-glucosamine</name>
        <dbReference type="ChEBI" id="CHEBI:57705"/>
    </ligand>
</feature>
<evidence type="ECO:0000256" key="16">
    <source>
        <dbReference type="ARBA" id="ARBA00048493"/>
    </source>
</evidence>
<evidence type="ECO:0000256" key="5">
    <source>
        <dbReference type="ARBA" id="ARBA00022679"/>
    </source>
</evidence>
<dbReference type="GO" id="GO:0005737">
    <property type="term" value="C:cytoplasm"/>
    <property type="evidence" value="ECO:0007669"/>
    <property type="project" value="UniProtKB-SubCell"/>
</dbReference>
<feature type="binding site" evidence="18">
    <location>
        <position position="375"/>
    </location>
    <ligand>
        <name>UDP-N-acetyl-alpha-D-glucosamine</name>
        <dbReference type="ChEBI" id="CHEBI:57705"/>
    </ligand>
</feature>
<dbReference type="UniPathway" id="UPA00973"/>
<keyword evidence="9 18" id="KW-0460">Magnesium</keyword>
<evidence type="ECO:0000256" key="4">
    <source>
        <dbReference type="ARBA" id="ARBA00022490"/>
    </source>
</evidence>
<evidence type="ECO:0000313" key="21">
    <source>
        <dbReference type="EMBL" id="TCJ82836.1"/>
    </source>
</evidence>
<evidence type="ECO:0000256" key="6">
    <source>
        <dbReference type="ARBA" id="ARBA00022695"/>
    </source>
</evidence>
<feature type="active site" description="Proton acceptor" evidence="18">
    <location>
        <position position="361"/>
    </location>
</feature>
<sequence>MKLLPIILAAGQGSRMNSSLPKVLHPIGGKTMLQHVIDSSRKLDYEKLVIIYGHGGELVKQATDASDISWVLQAEQKGTGHAVLQAEDTISDDNIVVIAYGDVPLIKPETLNNLVSKLTNSVLSVLTTKLDNPVGYGRIIRDENGAIKAIVEEKDASENEKRVTEVNTGFIAARGKDLKRWLNQIKPNNNQAEYYLTDCIALAVSEGGLVEAAICEDPFEVQGVNNRIQQAQLERAYQEGKAQELMLEGVTLADPSRIDVRGEMSVGQDVFIDVNNVFIGNNVIGDNVTIHAGCVIENATIGSNTEIHANTVIESANIGNGCSVGPFARVRPNTVLSDEAKIGNFVEIKKSNIGKGSKVSHLSYIGDTVMGDNVNIGAGTITCNYDGVNKFQTTIGDDVFIGSDSQLVAPVTVANGSTIGAGSTITKNTPEGELTLSRSKQLTLKGWQRPTKNK</sequence>
<dbReference type="AlphaFoldDB" id="A0A4R1ENK7"/>
<dbReference type="CDD" id="cd03353">
    <property type="entry name" value="LbH_GlmU_C"/>
    <property type="match status" value="1"/>
</dbReference>
<feature type="binding site" evidence="18">
    <location>
        <position position="378"/>
    </location>
    <ligand>
        <name>acetyl-CoA</name>
        <dbReference type="ChEBI" id="CHEBI:57288"/>
    </ligand>
</feature>
<keyword evidence="14 18" id="KW-0961">Cell wall biogenesis/degradation</keyword>
<feature type="region of interest" description="N-acetyltransferase" evidence="18">
    <location>
        <begin position="249"/>
        <end position="454"/>
    </location>
</feature>
<comment type="pathway">
    <text evidence="18">Nucleotide-sugar biosynthesis; UDP-N-acetyl-alpha-D-glucosamine biosynthesis; UDP-N-acetyl-alpha-D-glucosamine from N-acetyl-alpha-D-glucosamine 1-phosphate: step 1/1.</text>
</comment>
<evidence type="ECO:0000256" key="17">
    <source>
        <dbReference type="ARBA" id="ARBA00049628"/>
    </source>
</evidence>
<dbReference type="InterPro" id="IPR050065">
    <property type="entry name" value="GlmU-like"/>
</dbReference>
<keyword evidence="8 18" id="KW-0677">Repeat</keyword>
<evidence type="ECO:0000313" key="22">
    <source>
        <dbReference type="Proteomes" id="UP000294887"/>
    </source>
</evidence>
<dbReference type="GO" id="GO:0008360">
    <property type="term" value="P:regulation of cell shape"/>
    <property type="evidence" value="ECO:0007669"/>
    <property type="project" value="UniProtKB-KW"/>
</dbReference>
<proteinExistence type="inferred from homology"/>
<feature type="binding site" evidence="18">
    <location>
        <position position="331"/>
    </location>
    <ligand>
        <name>UDP-N-acetyl-alpha-D-glucosamine</name>
        <dbReference type="ChEBI" id="CHEBI:57705"/>
    </ligand>
</feature>
<dbReference type="InterPro" id="IPR011004">
    <property type="entry name" value="Trimer_LpxA-like_sf"/>
</dbReference>
<dbReference type="NCBIfam" id="TIGR01173">
    <property type="entry name" value="glmU"/>
    <property type="match status" value="1"/>
</dbReference>
<comment type="similarity">
    <text evidence="2 18">In the C-terminal section; belongs to the transferase hexapeptide repeat family.</text>
</comment>
<dbReference type="InterPro" id="IPR038009">
    <property type="entry name" value="GlmU_C_LbH"/>
</dbReference>
<feature type="binding site" evidence="18">
    <location>
        <begin position="100"/>
        <end position="102"/>
    </location>
    <ligand>
        <name>UDP-N-acetyl-alpha-D-glucosamine</name>
        <dbReference type="ChEBI" id="CHEBI:57705"/>
    </ligand>
</feature>
<comment type="similarity">
    <text evidence="3 18">In the N-terminal section; belongs to the N-acetylglucosamine-1-phosphate uridyltransferase family.</text>
</comment>
<dbReference type="RefSeq" id="WP_131907335.1">
    <property type="nucleotide sequence ID" value="NZ_BAAAFU010000007.1"/>
</dbReference>
<dbReference type="EC" id="2.7.7.23" evidence="18"/>
<feature type="binding site" evidence="18">
    <location>
        <position position="403"/>
    </location>
    <ligand>
        <name>acetyl-CoA</name>
        <dbReference type="ChEBI" id="CHEBI:57288"/>
    </ligand>
</feature>
<feature type="binding site" evidence="18">
    <location>
        <position position="167"/>
    </location>
    <ligand>
        <name>UDP-N-acetyl-alpha-D-glucosamine</name>
        <dbReference type="ChEBI" id="CHEBI:57705"/>
    </ligand>
</feature>
<keyword evidence="11 18" id="KW-0573">Peptidoglycan synthesis</keyword>
<evidence type="ECO:0000256" key="7">
    <source>
        <dbReference type="ARBA" id="ARBA00022723"/>
    </source>
</evidence>
<feature type="domain" description="Mannose-1-phosphate guanyltransferase C-terminal" evidence="20">
    <location>
        <begin position="262"/>
        <end position="342"/>
    </location>
</feature>
<comment type="pathway">
    <text evidence="18">Bacterial outer membrane biogenesis; LPS lipid A biosynthesis.</text>
</comment>
<feature type="binding site" evidence="18">
    <location>
        <position position="421"/>
    </location>
    <ligand>
        <name>acetyl-CoA</name>
        <dbReference type="ChEBI" id="CHEBI:57288"/>
    </ligand>
</feature>
<dbReference type="GO" id="GO:0071555">
    <property type="term" value="P:cell wall organization"/>
    <property type="evidence" value="ECO:0007669"/>
    <property type="project" value="UniProtKB-KW"/>
</dbReference>
<dbReference type="Proteomes" id="UP000294887">
    <property type="component" value="Unassembled WGS sequence"/>
</dbReference>
<dbReference type="GO" id="GO:0009245">
    <property type="term" value="P:lipid A biosynthetic process"/>
    <property type="evidence" value="ECO:0007669"/>
    <property type="project" value="UniProtKB-UniRule"/>
</dbReference>
<dbReference type="OrthoDB" id="9775031at2"/>
<keyword evidence="4 18" id="KW-0963">Cytoplasm</keyword>
<evidence type="ECO:0000256" key="14">
    <source>
        <dbReference type="ARBA" id="ARBA00023316"/>
    </source>
</evidence>
<evidence type="ECO:0000259" key="19">
    <source>
        <dbReference type="Pfam" id="PF12804"/>
    </source>
</evidence>
<evidence type="ECO:0000256" key="15">
    <source>
        <dbReference type="ARBA" id="ARBA00048247"/>
    </source>
</evidence>
<dbReference type="UniPathway" id="UPA00113">
    <property type="reaction ID" value="UER00532"/>
</dbReference>
<accession>A0A4R1ENK7</accession>
<organism evidence="21 22">
    <name type="scientific">Cocleimonas flava</name>
    <dbReference type="NCBI Taxonomy" id="634765"/>
    <lineage>
        <taxon>Bacteria</taxon>
        <taxon>Pseudomonadati</taxon>
        <taxon>Pseudomonadota</taxon>
        <taxon>Gammaproteobacteria</taxon>
        <taxon>Thiotrichales</taxon>
        <taxon>Thiotrichaceae</taxon>
        <taxon>Cocleimonas</taxon>
    </lineage>
</organism>
<keyword evidence="7 18" id="KW-0479">Metal-binding</keyword>
<keyword evidence="5 18" id="KW-0808">Transferase</keyword>
<comment type="subcellular location">
    <subcellularLocation>
        <location evidence="1 18">Cytoplasm</location>
    </subcellularLocation>
</comment>
<comment type="catalytic activity">
    <reaction evidence="15 18">
        <text>alpha-D-glucosamine 1-phosphate + acetyl-CoA = N-acetyl-alpha-D-glucosamine 1-phosphate + CoA + H(+)</text>
        <dbReference type="Rhea" id="RHEA:13725"/>
        <dbReference type="ChEBI" id="CHEBI:15378"/>
        <dbReference type="ChEBI" id="CHEBI:57287"/>
        <dbReference type="ChEBI" id="CHEBI:57288"/>
        <dbReference type="ChEBI" id="CHEBI:57776"/>
        <dbReference type="ChEBI" id="CHEBI:58516"/>
        <dbReference type="EC" id="2.3.1.157"/>
    </reaction>
</comment>
<evidence type="ECO:0000256" key="12">
    <source>
        <dbReference type="ARBA" id="ARBA00023268"/>
    </source>
</evidence>
<keyword evidence="6 18" id="KW-0548">Nucleotidyltransferase</keyword>
<evidence type="ECO:0000256" key="3">
    <source>
        <dbReference type="ARBA" id="ARBA00007947"/>
    </source>
</evidence>
<dbReference type="PANTHER" id="PTHR43584">
    <property type="entry name" value="NUCLEOTIDYL TRANSFERASE"/>
    <property type="match status" value="1"/>
</dbReference>
<evidence type="ECO:0000256" key="9">
    <source>
        <dbReference type="ARBA" id="ARBA00022842"/>
    </source>
</evidence>
<feature type="binding site" evidence="18">
    <location>
        <position position="102"/>
    </location>
    <ligand>
        <name>Mg(2+)</name>
        <dbReference type="ChEBI" id="CHEBI:18420"/>
    </ligand>
</feature>
<dbReference type="InterPro" id="IPR025877">
    <property type="entry name" value="MobA-like_NTP_Trfase"/>
</dbReference>
<feature type="binding site" evidence="18">
    <location>
        <position position="22"/>
    </location>
    <ligand>
        <name>UDP-N-acetyl-alpha-D-glucosamine</name>
        <dbReference type="ChEBI" id="CHEBI:57705"/>
    </ligand>
</feature>
<evidence type="ECO:0000256" key="18">
    <source>
        <dbReference type="HAMAP-Rule" id="MF_01631"/>
    </source>
</evidence>
<feature type="binding site" evidence="18">
    <location>
        <position position="225"/>
    </location>
    <ligand>
        <name>Mg(2+)</name>
        <dbReference type="ChEBI" id="CHEBI:18420"/>
    </ligand>
</feature>
<evidence type="ECO:0000256" key="8">
    <source>
        <dbReference type="ARBA" id="ARBA00022737"/>
    </source>
</evidence>
<dbReference type="Pfam" id="PF12804">
    <property type="entry name" value="NTP_transf_3"/>
    <property type="match status" value="1"/>
</dbReference>
<feature type="region of interest" description="Linker" evidence="18">
    <location>
        <begin position="228"/>
        <end position="248"/>
    </location>
</feature>
<dbReference type="HAMAP" id="MF_01631">
    <property type="entry name" value="GlmU"/>
    <property type="match status" value="1"/>
</dbReference>
<comment type="subunit">
    <text evidence="18">Homotrimer.</text>
</comment>
<keyword evidence="10 18" id="KW-0133">Cell shape</keyword>
<evidence type="ECO:0000256" key="13">
    <source>
        <dbReference type="ARBA" id="ARBA00023315"/>
    </source>
</evidence>
<dbReference type="InterPro" id="IPR001451">
    <property type="entry name" value="Hexapep"/>
</dbReference>
<dbReference type="Pfam" id="PF25087">
    <property type="entry name" value="GMPPB_C"/>
    <property type="match status" value="1"/>
</dbReference>
<feature type="region of interest" description="Pyrophosphorylase" evidence="18">
    <location>
        <begin position="1"/>
        <end position="227"/>
    </location>
</feature>
<evidence type="ECO:0000256" key="1">
    <source>
        <dbReference type="ARBA" id="ARBA00004496"/>
    </source>
</evidence>
<comment type="function">
    <text evidence="17 18">Catalyzes the last two sequential reactions in the de novo biosynthetic pathway for UDP-N-acetylglucosamine (UDP-GlcNAc). The C-terminal domain catalyzes the transfer of acetyl group from acetyl coenzyme A to glucosamine-1-phosphate (GlcN-1-P) to produce N-acetylglucosamine-1-phosphate (GlcNAc-1-P), which is converted into UDP-GlcNAc by the transfer of uridine 5-monophosphate (from uridine 5-triphosphate), a reaction catalyzed by the N-terminal domain.</text>
</comment>
<feature type="binding site" evidence="18">
    <location>
        <begin position="78"/>
        <end position="79"/>
    </location>
    <ligand>
        <name>UDP-N-acetyl-alpha-D-glucosamine</name>
        <dbReference type="ChEBI" id="CHEBI:57705"/>
    </ligand>
</feature>
<dbReference type="Gene3D" id="2.160.10.10">
    <property type="entry name" value="Hexapeptide repeat proteins"/>
    <property type="match status" value="1"/>
</dbReference>
<evidence type="ECO:0000256" key="11">
    <source>
        <dbReference type="ARBA" id="ARBA00022984"/>
    </source>
</evidence>
<dbReference type="EMBL" id="SMFQ01000005">
    <property type="protein sequence ID" value="TCJ82836.1"/>
    <property type="molecule type" value="Genomic_DNA"/>
</dbReference>
<protein>
    <recommendedName>
        <fullName evidence="18">Bifunctional protein GlmU</fullName>
    </recommendedName>
    <domain>
        <recommendedName>
            <fullName evidence="18">UDP-N-acetylglucosamine pyrophosphorylase</fullName>
            <ecNumber evidence="18">2.7.7.23</ecNumber>
        </recommendedName>
        <alternativeName>
            <fullName evidence="18">N-acetylglucosamine-1-phosphate uridyltransferase</fullName>
        </alternativeName>
    </domain>
    <domain>
        <recommendedName>
            <fullName evidence="18">Glucosamine-1-phosphate N-acetyltransferase</fullName>
            <ecNumber evidence="18">2.3.1.157</ecNumber>
        </recommendedName>
    </domain>
</protein>
<comment type="catalytic activity">
    <reaction evidence="16 18">
        <text>N-acetyl-alpha-D-glucosamine 1-phosphate + UTP + H(+) = UDP-N-acetyl-alpha-D-glucosamine + diphosphate</text>
        <dbReference type="Rhea" id="RHEA:13509"/>
        <dbReference type="ChEBI" id="CHEBI:15378"/>
        <dbReference type="ChEBI" id="CHEBI:33019"/>
        <dbReference type="ChEBI" id="CHEBI:46398"/>
        <dbReference type="ChEBI" id="CHEBI:57705"/>
        <dbReference type="ChEBI" id="CHEBI:57776"/>
        <dbReference type="EC" id="2.7.7.23"/>
    </reaction>
</comment>
<dbReference type="InterPro" id="IPR029044">
    <property type="entry name" value="Nucleotide-diphossugar_trans"/>
</dbReference>
<keyword evidence="12 18" id="KW-0511">Multifunctional enzyme</keyword>
<gene>
    <name evidence="18" type="primary">glmU</name>
    <name evidence="21" type="ORF">EV695_3573</name>
</gene>
<reference evidence="21 22" key="1">
    <citation type="submission" date="2019-03" db="EMBL/GenBank/DDBJ databases">
        <title>Genomic Encyclopedia of Type Strains, Phase IV (KMG-IV): sequencing the most valuable type-strain genomes for metagenomic binning, comparative biology and taxonomic classification.</title>
        <authorList>
            <person name="Goeker M."/>
        </authorList>
    </citation>
    <scope>NUCLEOTIDE SEQUENCE [LARGE SCALE GENOMIC DNA]</scope>
    <source>
        <strain evidence="21 22">DSM 24830</strain>
    </source>
</reference>
<feature type="binding site" evidence="18">
    <location>
        <position position="438"/>
    </location>
    <ligand>
        <name>acetyl-CoA</name>
        <dbReference type="ChEBI" id="CHEBI:57288"/>
    </ligand>
</feature>
<feature type="binding site" evidence="18">
    <location>
        <position position="349"/>
    </location>
    <ligand>
        <name>UDP-N-acetyl-alpha-D-glucosamine</name>
        <dbReference type="ChEBI" id="CHEBI:57705"/>
    </ligand>
</feature>
<dbReference type="GO" id="GO:0000902">
    <property type="term" value="P:cell morphogenesis"/>
    <property type="evidence" value="ECO:0007669"/>
    <property type="project" value="UniProtKB-UniRule"/>
</dbReference>
<dbReference type="GO" id="GO:0009252">
    <property type="term" value="P:peptidoglycan biosynthetic process"/>
    <property type="evidence" value="ECO:0007669"/>
    <property type="project" value="UniProtKB-UniRule"/>
</dbReference>
<dbReference type="InterPro" id="IPR056729">
    <property type="entry name" value="GMPPB_C"/>
</dbReference>
<keyword evidence="13 18" id="KW-0012">Acyltransferase</keyword>
<dbReference type="GO" id="GO:0000287">
    <property type="term" value="F:magnesium ion binding"/>
    <property type="evidence" value="ECO:0007669"/>
    <property type="project" value="UniProtKB-UniRule"/>
</dbReference>